<name>A0A166XC88_9AGAM</name>
<accession>A0A166XC88</accession>
<dbReference type="Gene3D" id="1.10.472.80">
    <property type="entry name" value="Ypt/Rab-GAP domain of gyp1p, domain 3"/>
    <property type="match status" value="1"/>
</dbReference>
<feature type="compositionally biased region" description="Basic and acidic residues" evidence="4">
    <location>
        <begin position="38"/>
        <end position="49"/>
    </location>
</feature>
<dbReference type="STRING" id="436010.A0A166XC88"/>
<dbReference type="GO" id="GO:0005096">
    <property type="term" value="F:GTPase activator activity"/>
    <property type="evidence" value="ECO:0007669"/>
    <property type="project" value="UniProtKB-KW"/>
</dbReference>
<dbReference type="Pfam" id="PF23436">
    <property type="entry name" value="RabGap-TBC_2"/>
    <property type="match status" value="1"/>
</dbReference>
<gene>
    <name evidence="6" type="ORF">FIBSPDRAFT_1035632</name>
</gene>
<evidence type="ECO:0000256" key="2">
    <source>
        <dbReference type="ARBA" id="ARBA00023054"/>
    </source>
</evidence>
<dbReference type="PROSITE" id="PS50086">
    <property type="entry name" value="TBC_RABGAP"/>
    <property type="match status" value="1"/>
</dbReference>
<keyword evidence="2 3" id="KW-0175">Coiled coil</keyword>
<dbReference type="EMBL" id="KV417480">
    <property type="protein sequence ID" value="KZP34639.1"/>
    <property type="molecule type" value="Genomic_DNA"/>
</dbReference>
<dbReference type="InterPro" id="IPR050302">
    <property type="entry name" value="Rab_GAP_TBC_domain"/>
</dbReference>
<dbReference type="PANTHER" id="PTHR47219">
    <property type="entry name" value="RAB GTPASE-ACTIVATING PROTEIN 1-LIKE"/>
    <property type="match status" value="1"/>
</dbReference>
<feature type="compositionally biased region" description="Polar residues" evidence="4">
    <location>
        <begin position="78"/>
        <end position="91"/>
    </location>
</feature>
<evidence type="ECO:0000256" key="4">
    <source>
        <dbReference type="SAM" id="MobiDB-lite"/>
    </source>
</evidence>
<feature type="domain" description="Rab-GAP TBC" evidence="5">
    <location>
        <begin position="226"/>
        <end position="411"/>
    </location>
</feature>
<dbReference type="GO" id="GO:0031267">
    <property type="term" value="F:small GTPase binding"/>
    <property type="evidence" value="ECO:0007669"/>
    <property type="project" value="TreeGrafter"/>
</dbReference>
<evidence type="ECO:0000256" key="3">
    <source>
        <dbReference type="SAM" id="Coils"/>
    </source>
</evidence>
<dbReference type="InterPro" id="IPR035969">
    <property type="entry name" value="Rab-GAP_TBC_sf"/>
</dbReference>
<feature type="coiled-coil region" evidence="3">
    <location>
        <begin position="514"/>
        <end position="541"/>
    </location>
</feature>
<dbReference type="InterPro" id="IPR000195">
    <property type="entry name" value="Rab-GAP-TBC_dom"/>
</dbReference>
<proteinExistence type="predicted"/>
<feature type="region of interest" description="Disordered" evidence="4">
    <location>
        <begin position="78"/>
        <end position="105"/>
    </location>
</feature>
<evidence type="ECO:0000256" key="1">
    <source>
        <dbReference type="ARBA" id="ARBA00022468"/>
    </source>
</evidence>
<dbReference type="OrthoDB" id="295078at2759"/>
<dbReference type="SUPFAM" id="SSF47923">
    <property type="entry name" value="Ypt/Rab-GAP domain of gyp1p"/>
    <property type="match status" value="2"/>
</dbReference>
<keyword evidence="1" id="KW-0343">GTPase activation</keyword>
<protein>
    <submittedName>
        <fullName evidence="6">RabGAP/TBC</fullName>
    </submittedName>
</protein>
<reference evidence="6 7" key="1">
    <citation type="journal article" date="2016" name="Mol. Biol. Evol.">
        <title>Comparative Genomics of Early-Diverging Mushroom-Forming Fungi Provides Insights into the Origins of Lignocellulose Decay Capabilities.</title>
        <authorList>
            <person name="Nagy L.G."/>
            <person name="Riley R."/>
            <person name="Tritt A."/>
            <person name="Adam C."/>
            <person name="Daum C."/>
            <person name="Floudas D."/>
            <person name="Sun H."/>
            <person name="Yadav J.S."/>
            <person name="Pangilinan J."/>
            <person name="Larsson K.H."/>
            <person name="Matsuura K."/>
            <person name="Barry K."/>
            <person name="Labutti K."/>
            <person name="Kuo R."/>
            <person name="Ohm R.A."/>
            <person name="Bhattacharya S.S."/>
            <person name="Shirouzu T."/>
            <person name="Yoshinaga Y."/>
            <person name="Martin F.M."/>
            <person name="Grigoriev I.V."/>
            <person name="Hibbett D.S."/>
        </authorList>
    </citation>
    <scope>NUCLEOTIDE SEQUENCE [LARGE SCALE GENOMIC DNA]</scope>
    <source>
        <strain evidence="6 7">CBS 109695</strain>
    </source>
</reference>
<evidence type="ECO:0000313" key="6">
    <source>
        <dbReference type="EMBL" id="KZP34639.1"/>
    </source>
</evidence>
<dbReference type="FunFam" id="1.10.8.270:FF:000001">
    <property type="entry name" value="TBC1 domain family member 1"/>
    <property type="match status" value="1"/>
</dbReference>
<dbReference type="SMART" id="SM00164">
    <property type="entry name" value="TBC"/>
    <property type="match status" value="1"/>
</dbReference>
<dbReference type="Gene3D" id="1.10.8.270">
    <property type="entry name" value="putative rabgap domain of human tbc1 domain family member 14 like domains"/>
    <property type="match status" value="1"/>
</dbReference>
<feature type="region of interest" description="Disordered" evidence="4">
    <location>
        <begin position="115"/>
        <end position="134"/>
    </location>
</feature>
<dbReference type="PANTHER" id="PTHR47219:SF9">
    <property type="entry name" value="GTPASE ACTIVATING PROTEIN AND CENTROSOME-ASSOCIATED, ISOFORM B"/>
    <property type="match status" value="1"/>
</dbReference>
<sequence>MSEPTTHAAVPNAEVSSGSPVIRADSKLSLDALLSPHTTRETLDPHQDETPPETATEPVFREVALDDDSHFSTVPLTARQSTASMASNGAQSDEETSSLVDKERSRNEVVSIAASDSSTHALHRRSVSRERPDSITGNAPFILARLEGQKGQDEAGTPGKRFSMDGQVKLQEEFVRIQHDIKEEDETEAAAHALTIDWDFWGAVISDYQLYASENPEKLARAIERGIPSTLRGMMWQLMSAAKDPELEATYLNLLKEVSPHEKSITRDLGRTFPHHEYFTNGEGIGQENLFNVLKAYSIYDPEVGYCQGMPFIVAILLLNMPDEEAFSLLVRLMYSYDVRGHFLPEMPKLLLRMYQFDRLLEELLPVLHMHFLRQGVKSSMFCSQWFLTLFSYRFPLDIAFRIYDNCLASGIEAIFGFSIVLLQKNEEELLQLKFDEILSFMNNRVFERYKIERPEHERVEGQKDSYRVDEFVQDAVSLKITPFMLDSYAHEHEDMVRRREERAVELDALRTSNRNLLSQVKTLEVSLASLNEEHVEILNELVKTRLDNQETESELVKYKLLYAEAMHQNDEARSSQSRISGVSFMSQGASLFSRRS</sequence>
<evidence type="ECO:0000259" key="5">
    <source>
        <dbReference type="PROSITE" id="PS50086"/>
    </source>
</evidence>
<keyword evidence="7" id="KW-1185">Reference proteome</keyword>
<feature type="region of interest" description="Disordered" evidence="4">
    <location>
        <begin position="1"/>
        <end position="22"/>
    </location>
</feature>
<dbReference type="AlphaFoldDB" id="A0A166XC88"/>
<dbReference type="Proteomes" id="UP000076532">
    <property type="component" value="Unassembled WGS sequence"/>
</dbReference>
<evidence type="ECO:0000313" key="7">
    <source>
        <dbReference type="Proteomes" id="UP000076532"/>
    </source>
</evidence>
<feature type="region of interest" description="Disordered" evidence="4">
    <location>
        <begin position="34"/>
        <end position="54"/>
    </location>
</feature>
<dbReference type="Gene3D" id="1.10.10.750">
    <property type="entry name" value="Ypt/Rab-GAP domain of gyp1p, domain 1"/>
    <property type="match status" value="1"/>
</dbReference>
<organism evidence="6 7">
    <name type="scientific">Athelia psychrophila</name>
    <dbReference type="NCBI Taxonomy" id="1759441"/>
    <lineage>
        <taxon>Eukaryota</taxon>
        <taxon>Fungi</taxon>
        <taxon>Dikarya</taxon>
        <taxon>Basidiomycota</taxon>
        <taxon>Agaricomycotina</taxon>
        <taxon>Agaricomycetes</taxon>
        <taxon>Agaricomycetidae</taxon>
        <taxon>Atheliales</taxon>
        <taxon>Atheliaceae</taxon>
        <taxon>Athelia</taxon>
    </lineage>
</organism>
<dbReference type="FunFam" id="1.10.10.750:FF:000003">
    <property type="entry name" value="GTPase activating protein (Evi5)"/>
    <property type="match status" value="1"/>
</dbReference>